<dbReference type="AlphaFoldDB" id="A0A5J6X0G8"/>
<dbReference type="GO" id="GO:0005886">
    <property type="term" value="C:plasma membrane"/>
    <property type="evidence" value="ECO:0007669"/>
    <property type="project" value="TreeGrafter"/>
</dbReference>
<dbReference type="PANTHER" id="PTHR32309:SF13">
    <property type="entry name" value="FERRIC ENTEROBACTIN TRANSPORT PROTEIN FEPE"/>
    <property type="match status" value="1"/>
</dbReference>
<gene>
    <name evidence="3" type="ORF">FE240_12895</name>
</gene>
<dbReference type="RefSeq" id="WP_193001469.1">
    <property type="nucleotide sequence ID" value="NZ_CP040449.1"/>
</dbReference>
<name>A0A5J6X0G8_9GAMM</name>
<keyword evidence="3" id="KW-0418">Kinase</keyword>
<dbReference type="EMBL" id="CP040449">
    <property type="protein sequence ID" value="QFI55503.1"/>
    <property type="molecule type" value="Genomic_DNA"/>
</dbReference>
<organism evidence="3 4">
    <name type="scientific">Aeromonas simiae</name>
    <dbReference type="NCBI Taxonomy" id="218936"/>
    <lineage>
        <taxon>Bacteria</taxon>
        <taxon>Pseudomonadati</taxon>
        <taxon>Pseudomonadota</taxon>
        <taxon>Gammaproteobacteria</taxon>
        <taxon>Aeromonadales</taxon>
        <taxon>Aeromonadaceae</taxon>
        <taxon>Aeromonas</taxon>
    </lineage>
</organism>
<sequence length="288" mass="31488">MMPLSSRECLLEPAGMPRVGELLLAAGKLTELQLGQILKHQHEHGTRFGEAAQQLGLLSEADVHAMVARQFSSFLAEPGSALSERLYMAYAERLLEKEKIKALRSQLQLAWLAQGQRSLLLGGVDDEATRATLAGNLAIAFSQLGLATLLVDANLRGSALPALLGSRRRVGLSDLLAGRGELERLVEPVAGLEDLDYLPAGTPAPNPQELLSRKRMQQLVPELAQRYEVVIYHTPDQHEWYDTQILASLVPGVLLLARRDGTPLPALADMVARLRLIRAELLGCVYLD</sequence>
<dbReference type="Proteomes" id="UP000594034">
    <property type="component" value="Chromosome"/>
</dbReference>
<evidence type="ECO:0000256" key="1">
    <source>
        <dbReference type="ARBA" id="ARBA00022741"/>
    </source>
</evidence>
<evidence type="ECO:0000313" key="4">
    <source>
        <dbReference type="Proteomes" id="UP000594034"/>
    </source>
</evidence>
<dbReference type="SUPFAM" id="SSF52540">
    <property type="entry name" value="P-loop containing nucleoside triphosphate hydrolases"/>
    <property type="match status" value="1"/>
</dbReference>
<dbReference type="KEGG" id="asim:FE240_12895"/>
<dbReference type="PANTHER" id="PTHR32309">
    <property type="entry name" value="TYROSINE-PROTEIN KINASE"/>
    <property type="match status" value="1"/>
</dbReference>
<dbReference type="InterPro" id="IPR027417">
    <property type="entry name" value="P-loop_NTPase"/>
</dbReference>
<keyword evidence="3" id="KW-0808">Transferase</keyword>
<keyword evidence="2" id="KW-0067">ATP-binding</keyword>
<keyword evidence="1" id="KW-0547">Nucleotide-binding</keyword>
<evidence type="ECO:0000256" key="2">
    <source>
        <dbReference type="ARBA" id="ARBA00022840"/>
    </source>
</evidence>
<keyword evidence="4" id="KW-1185">Reference proteome</keyword>
<dbReference type="CDD" id="cd05387">
    <property type="entry name" value="BY-kinase"/>
    <property type="match status" value="1"/>
</dbReference>
<dbReference type="GO" id="GO:0004713">
    <property type="term" value="F:protein tyrosine kinase activity"/>
    <property type="evidence" value="ECO:0007669"/>
    <property type="project" value="TreeGrafter"/>
</dbReference>
<dbReference type="InterPro" id="IPR005702">
    <property type="entry name" value="Wzc-like_C"/>
</dbReference>
<dbReference type="InterPro" id="IPR050445">
    <property type="entry name" value="Bact_polysacc_biosynth/exp"/>
</dbReference>
<reference evidence="3 4" key="1">
    <citation type="submission" date="2019-05" db="EMBL/GenBank/DDBJ databases">
        <title>OXA-830, a novel chromosomally encoded expanded-spectrum class D beta-lactamase in Aeromonas simiae.</title>
        <authorList>
            <person name="Zhou W."/>
            <person name="Chen Q."/>
        </authorList>
    </citation>
    <scope>NUCLEOTIDE SEQUENCE [LARGE SCALE GENOMIC DNA]</scope>
    <source>
        <strain evidence="3 4">A6</strain>
    </source>
</reference>
<proteinExistence type="predicted"/>
<accession>A0A5J6X0G8</accession>
<evidence type="ECO:0000313" key="3">
    <source>
        <dbReference type="EMBL" id="QFI55503.1"/>
    </source>
</evidence>
<protein>
    <submittedName>
        <fullName evidence="3">Chain length determinant protein tyrosine kinase EpsG</fullName>
    </submittedName>
</protein>
<dbReference type="InterPro" id="IPR037257">
    <property type="entry name" value="T2SS_E_N_sf"/>
</dbReference>
<dbReference type="Gene3D" id="3.40.50.300">
    <property type="entry name" value="P-loop containing nucleotide triphosphate hydrolases"/>
    <property type="match status" value="1"/>
</dbReference>
<dbReference type="SUPFAM" id="SSF160246">
    <property type="entry name" value="EspE N-terminal domain-like"/>
    <property type="match status" value="1"/>
</dbReference>